<dbReference type="FunFam" id="3.30.300.30:FF:000008">
    <property type="entry name" value="2,3-dihydroxybenzoate-AMP ligase"/>
    <property type="match status" value="1"/>
</dbReference>
<evidence type="ECO:0000313" key="10">
    <source>
        <dbReference type="EnsemblMetazoa" id="tetur23g02180.1"/>
    </source>
</evidence>
<keyword evidence="11" id="KW-1185">Reference proteome</keyword>
<evidence type="ECO:0000256" key="5">
    <source>
        <dbReference type="ARBA" id="ARBA00039638"/>
    </source>
</evidence>
<dbReference type="InterPro" id="IPR000873">
    <property type="entry name" value="AMP-dep_synth/lig_dom"/>
</dbReference>
<feature type="domain" description="AMP-dependent synthetase/ligase" evidence="8">
    <location>
        <begin position="87"/>
        <end position="468"/>
    </location>
</feature>
<dbReference type="PANTHER" id="PTHR43201:SF5">
    <property type="entry name" value="MEDIUM-CHAIN ACYL-COA LIGASE ACSF2, MITOCHONDRIAL"/>
    <property type="match status" value="1"/>
</dbReference>
<dbReference type="Gene3D" id="3.30.300.30">
    <property type="match status" value="1"/>
</dbReference>
<organism evidence="10 11">
    <name type="scientific">Tetranychus urticae</name>
    <name type="common">Two-spotted spider mite</name>
    <dbReference type="NCBI Taxonomy" id="32264"/>
    <lineage>
        <taxon>Eukaryota</taxon>
        <taxon>Metazoa</taxon>
        <taxon>Ecdysozoa</taxon>
        <taxon>Arthropoda</taxon>
        <taxon>Chelicerata</taxon>
        <taxon>Arachnida</taxon>
        <taxon>Acari</taxon>
        <taxon>Acariformes</taxon>
        <taxon>Trombidiformes</taxon>
        <taxon>Prostigmata</taxon>
        <taxon>Eleutherengona</taxon>
        <taxon>Raphignathae</taxon>
        <taxon>Tetranychoidea</taxon>
        <taxon>Tetranychidae</taxon>
        <taxon>Tetranychus</taxon>
    </lineage>
</organism>
<dbReference type="OrthoDB" id="10253115at2759"/>
<evidence type="ECO:0000313" key="11">
    <source>
        <dbReference type="Proteomes" id="UP000015104"/>
    </source>
</evidence>
<dbReference type="EMBL" id="CAEY01000616">
    <property type="status" value="NOT_ANNOTATED_CDS"/>
    <property type="molecule type" value="Genomic_DNA"/>
</dbReference>
<dbReference type="Pfam" id="PF13193">
    <property type="entry name" value="AMP-binding_C"/>
    <property type="match status" value="1"/>
</dbReference>
<dbReference type="Pfam" id="PF00501">
    <property type="entry name" value="AMP-binding"/>
    <property type="match status" value="1"/>
</dbReference>
<accession>T1KVX4</accession>
<evidence type="ECO:0000259" key="8">
    <source>
        <dbReference type="Pfam" id="PF00501"/>
    </source>
</evidence>
<dbReference type="KEGG" id="tut:107367673"/>
<dbReference type="Proteomes" id="UP000015104">
    <property type="component" value="Unassembled WGS sequence"/>
</dbReference>
<dbReference type="Gene3D" id="3.40.50.12780">
    <property type="entry name" value="N-terminal domain of ligase-like"/>
    <property type="match status" value="1"/>
</dbReference>
<dbReference type="GO" id="GO:0006631">
    <property type="term" value="P:fatty acid metabolic process"/>
    <property type="evidence" value="ECO:0007669"/>
    <property type="project" value="TreeGrafter"/>
</dbReference>
<feature type="domain" description="AMP-binding enzyme C-terminal" evidence="9">
    <location>
        <begin position="519"/>
        <end position="597"/>
    </location>
</feature>
<dbReference type="EC" id="6.2.1.2" evidence="4"/>
<evidence type="ECO:0000256" key="4">
    <source>
        <dbReference type="ARBA" id="ARBA00039009"/>
    </source>
</evidence>
<dbReference type="eggNOG" id="KOG1177">
    <property type="taxonomic scope" value="Eukaryota"/>
</dbReference>
<evidence type="ECO:0000256" key="1">
    <source>
        <dbReference type="ARBA" id="ARBA00006432"/>
    </source>
</evidence>
<keyword evidence="2" id="KW-0436">Ligase</keyword>
<name>T1KVX4_TETUR</name>
<proteinExistence type="inferred from homology"/>
<dbReference type="PROSITE" id="PS00455">
    <property type="entry name" value="AMP_BINDING"/>
    <property type="match status" value="1"/>
</dbReference>
<comment type="function">
    <text evidence="3">Acyl-CoA synthases catalyze the initial reaction in fatty acid metabolism, by forming a thioester with CoA. Has some preference toward medium-chain substrates. Plays a role in adipocyte differentiation.</text>
</comment>
<dbReference type="InterPro" id="IPR020845">
    <property type="entry name" value="AMP-binding_CS"/>
</dbReference>
<dbReference type="SUPFAM" id="SSF56801">
    <property type="entry name" value="Acetyl-CoA synthetase-like"/>
    <property type="match status" value="1"/>
</dbReference>
<sequence>MLLQRFNANKRLIAPIWTYGLSSKSSSFNGFSSRFKIDCCHLNYVSQQRFASSSSSTFVLHPYSYAYGVSPASLEYYSIGDALQLSSEKRATQPAIISGHQQLTKTFGDLNTEVNQLVNAFSSSLGLKKGDVVALWSSNCYEWILIQLACARAGLILCTLNPVYKLPELEYALVKSSAKVLFLPGLSSEQTKVNDFANIAGNLNKKNNPDLEKLVQIDGDSLPGSNFDRFTLTDLLKSNNGSSTNLLRVNSDDPAIIMFTSGTTGKPKGALLSHCNLLNNAQLTARRLGLDEPGTVAAIPVPLFHIFGLVYGITMMARMGITITLTGYRYNVKTLVSTINENQCSHAMIVPAMTIDLINHLEKNNITMPSLKTIITGSAPTTVETVQRFLKVNPHTENFLIRYGSTETGGCMTMPHRGDKPDKTKDNVGAPLELTEVKIVDRKTGDLTKIGEQGELYVRGHHVMLGYWKDPEKTKETINDSNWFISGDIATMDENGYVRLVGRAKELIIRGGENVYPKEIEELLHQHPSVREAFVCGVPDERMGEEICAWVKLKDTEEAKKLTTEEVRKFCKDKISYFKVPKYVLFVEDFPRTPTGKAQKFMMTEKSIEIFGLSKK</sequence>
<dbReference type="InterPro" id="IPR045851">
    <property type="entry name" value="AMP-bd_C_sf"/>
</dbReference>
<comment type="catalytic activity">
    <reaction evidence="7">
        <text>a medium-chain fatty acid + ATP + CoA = a medium-chain fatty acyl-CoA + AMP + diphosphate</text>
        <dbReference type="Rhea" id="RHEA:48340"/>
        <dbReference type="ChEBI" id="CHEBI:30616"/>
        <dbReference type="ChEBI" id="CHEBI:33019"/>
        <dbReference type="ChEBI" id="CHEBI:57287"/>
        <dbReference type="ChEBI" id="CHEBI:59558"/>
        <dbReference type="ChEBI" id="CHEBI:90546"/>
        <dbReference type="ChEBI" id="CHEBI:456215"/>
        <dbReference type="EC" id="6.2.1.2"/>
    </reaction>
</comment>
<dbReference type="InterPro" id="IPR025110">
    <property type="entry name" value="AMP-bd_C"/>
</dbReference>
<evidence type="ECO:0000256" key="6">
    <source>
        <dbReference type="ARBA" id="ARBA00047319"/>
    </source>
</evidence>
<dbReference type="EnsemblMetazoa" id="tetur23g02180.1">
    <property type="protein sequence ID" value="tetur23g02180.1"/>
    <property type="gene ID" value="tetur23g02180"/>
</dbReference>
<dbReference type="OMA" id="KMLIAYG"/>
<gene>
    <name evidence="10" type="primary">107367673</name>
</gene>
<evidence type="ECO:0000256" key="3">
    <source>
        <dbReference type="ARBA" id="ARBA00037247"/>
    </source>
</evidence>
<dbReference type="AlphaFoldDB" id="T1KVX4"/>
<comment type="similarity">
    <text evidence="1">Belongs to the ATP-dependent AMP-binding enzyme family.</text>
</comment>
<evidence type="ECO:0000259" key="9">
    <source>
        <dbReference type="Pfam" id="PF13193"/>
    </source>
</evidence>
<dbReference type="STRING" id="32264.T1KVX4"/>
<dbReference type="HOGENOM" id="CLU_000022_59_7_1"/>
<dbReference type="InterPro" id="IPR042099">
    <property type="entry name" value="ANL_N_sf"/>
</dbReference>
<dbReference type="PANTHER" id="PTHR43201">
    <property type="entry name" value="ACYL-COA SYNTHETASE"/>
    <property type="match status" value="1"/>
</dbReference>
<evidence type="ECO:0000256" key="2">
    <source>
        <dbReference type="ARBA" id="ARBA00022598"/>
    </source>
</evidence>
<reference evidence="11" key="1">
    <citation type="submission" date="2011-08" db="EMBL/GenBank/DDBJ databases">
        <authorList>
            <person name="Rombauts S."/>
        </authorList>
    </citation>
    <scope>NUCLEOTIDE SEQUENCE</scope>
    <source>
        <strain evidence="11">London</strain>
    </source>
</reference>
<protein>
    <recommendedName>
        <fullName evidence="5">Medium-chain acyl-CoA ligase ACSF2, mitochondrial</fullName>
        <ecNumber evidence="4">6.2.1.2</ecNumber>
    </recommendedName>
</protein>
<dbReference type="GO" id="GO:0031956">
    <property type="term" value="F:medium-chain fatty acid-CoA ligase activity"/>
    <property type="evidence" value="ECO:0007669"/>
    <property type="project" value="UniProtKB-EC"/>
</dbReference>
<reference evidence="10" key="2">
    <citation type="submission" date="2015-06" db="UniProtKB">
        <authorList>
            <consortium name="EnsemblMetazoa"/>
        </authorList>
    </citation>
    <scope>IDENTIFICATION</scope>
</reference>
<evidence type="ECO:0000256" key="7">
    <source>
        <dbReference type="ARBA" id="ARBA00048277"/>
    </source>
</evidence>
<comment type="catalytic activity">
    <reaction evidence="6">
        <text>octanoate + ATP + CoA = octanoyl-CoA + AMP + diphosphate</text>
        <dbReference type="Rhea" id="RHEA:33631"/>
        <dbReference type="ChEBI" id="CHEBI:25646"/>
        <dbReference type="ChEBI" id="CHEBI:30616"/>
        <dbReference type="ChEBI" id="CHEBI:33019"/>
        <dbReference type="ChEBI" id="CHEBI:57287"/>
        <dbReference type="ChEBI" id="CHEBI:57386"/>
        <dbReference type="ChEBI" id="CHEBI:456215"/>
    </reaction>
</comment>